<evidence type="ECO:0000313" key="2">
    <source>
        <dbReference type="EMBL" id="GAA3663375.1"/>
    </source>
</evidence>
<proteinExistence type="predicted"/>
<keyword evidence="1" id="KW-1133">Transmembrane helix</keyword>
<keyword evidence="1" id="KW-0812">Transmembrane</keyword>
<feature type="transmembrane region" description="Helical" evidence="1">
    <location>
        <begin position="97"/>
        <end position="117"/>
    </location>
</feature>
<organism evidence="2 3">
    <name type="scientific">Microbacterium marinilacus</name>
    <dbReference type="NCBI Taxonomy" id="415209"/>
    <lineage>
        <taxon>Bacteria</taxon>
        <taxon>Bacillati</taxon>
        <taxon>Actinomycetota</taxon>
        <taxon>Actinomycetes</taxon>
        <taxon>Micrococcales</taxon>
        <taxon>Microbacteriaceae</taxon>
        <taxon>Microbacterium</taxon>
    </lineage>
</organism>
<dbReference type="RefSeq" id="WP_221857378.1">
    <property type="nucleotide sequence ID" value="NZ_BAAAYV010000012.1"/>
</dbReference>
<keyword evidence="1" id="KW-0472">Membrane</keyword>
<evidence type="ECO:0000256" key="1">
    <source>
        <dbReference type="SAM" id="Phobius"/>
    </source>
</evidence>
<protein>
    <submittedName>
        <fullName evidence="2">Uncharacterized protein</fullName>
    </submittedName>
</protein>
<reference evidence="3" key="1">
    <citation type="journal article" date="2019" name="Int. J. Syst. Evol. Microbiol.">
        <title>The Global Catalogue of Microorganisms (GCM) 10K type strain sequencing project: providing services to taxonomists for standard genome sequencing and annotation.</title>
        <authorList>
            <consortium name="The Broad Institute Genomics Platform"/>
            <consortium name="The Broad Institute Genome Sequencing Center for Infectious Disease"/>
            <person name="Wu L."/>
            <person name="Ma J."/>
        </authorList>
    </citation>
    <scope>NUCLEOTIDE SEQUENCE [LARGE SCALE GENOMIC DNA]</scope>
    <source>
        <strain evidence="3">JCM 16546</strain>
    </source>
</reference>
<feature type="transmembrane region" description="Helical" evidence="1">
    <location>
        <begin position="70"/>
        <end position="90"/>
    </location>
</feature>
<comment type="caution">
    <text evidence="2">The sequence shown here is derived from an EMBL/GenBank/DDBJ whole genome shotgun (WGS) entry which is preliminary data.</text>
</comment>
<dbReference type="EMBL" id="BAAAYV010000012">
    <property type="protein sequence ID" value="GAA3663375.1"/>
    <property type="molecule type" value="Genomic_DNA"/>
</dbReference>
<name>A0ABP7BM25_9MICO</name>
<evidence type="ECO:0000313" key="3">
    <source>
        <dbReference type="Proteomes" id="UP001410795"/>
    </source>
</evidence>
<sequence length="198" mass="20951">MPPKPIPVRRLFAVSWVMSRAFTSNRFLAVLAFPTAVLSLVPYVARRTVYESPDRNGMVIFARHNLPLDIVLALPIAAGMGIVTVIVLLLGPTLGGFYWAVVFVVVVGLGCGAGQFISAASLTSAVGKETPPGDRWAVMALSQRPGTRLSALLLTRALIKNLPPGAVVVATAGSPELAHGYQRLGLTPGHGARLHRVV</sequence>
<gene>
    <name evidence="2" type="ORF">GCM10022202_26430</name>
</gene>
<keyword evidence="3" id="KW-1185">Reference proteome</keyword>
<accession>A0ABP7BM25</accession>
<dbReference type="Proteomes" id="UP001410795">
    <property type="component" value="Unassembled WGS sequence"/>
</dbReference>